<sequence length="37" mass="3650">MRLGMGGDLLAARLSSCAAGGDRLVDVTVGEGEVGES</sequence>
<proteinExistence type="predicted"/>
<evidence type="ECO:0000313" key="1">
    <source>
        <dbReference type="EMBL" id="EMF57111.1"/>
    </source>
</evidence>
<organism evidence="1 2">
    <name type="scientific">Streptomyces bottropensis ATCC 25435</name>
    <dbReference type="NCBI Taxonomy" id="1054862"/>
    <lineage>
        <taxon>Bacteria</taxon>
        <taxon>Bacillati</taxon>
        <taxon>Actinomycetota</taxon>
        <taxon>Actinomycetes</taxon>
        <taxon>Kitasatosporales</taxon>
        <taxon>Streptomycetaceae</taxon>
        <taxon>Streptomyces</taxon>
    </lineage>
</organism>
<evidence type="ECO:0000313" key="2">
    <source>
        <dbReference type="Proteomes" id="UP000030760"/>
    </source>
</evidence>
<protein>
    <submittedName>
        <fullName evidence="1">Uncharacterized protein</fullName>
    </submittedName>
</protein>
<gene>
    <name evidence="1" type="ORF">SBD_1647</name>
</gene>
<reference evidence="2" key="1">
    <citation type="journal article" date="2013" name="Genome Announc.">
        <title>Draft Genome Sequence of Streptomyces bottropensis ATCC 25435, a Bottromycin-Producing Actinomycete.</title>
        <authorList>
            <person name="Zhang H."/>
            <person name="Zhou W."/>
            <person name="Zhuang Y."/>
            <person name="Liang X."/>
            <person name="Liu T."/>
        </authorList>
    </citation>
    <scope>NUCLEOTIDE SEQUENCE [LARGE SCALE GENOMIC DNA]</scope>
    <source>
        <strain evidence="2">ATCC 25435</strain>
    </source>
</reference>
<dbReference type="EMBL" id="KB405058">
    <property type="protein sequence ID" value="EMF57111.1"/>
    <property type="molecule type" value="Genomic_DNA"/>
</dbReference>
<name>M3EL11_9ACTN</name>
<dbReference type="AlphaFoldDB" id="M3EL11"/>
<dbReference type="Proteomes" id="UP000030760">
    <property type="component" value="Unassembled WGS sequence"/>
</dbReference>
<accession>M3EL11</accession>